<sequence length="232" mass="27440">MASNADDTTNIEKLVDQESYKLWKVCTTVLFKANALHEIVSGEKKFNNLTKDEEKADWIRKDARAQKIIITSIDRKFLFHVINCKTSSEMYAKLCELFERGAEEEVNNELQKYYYFEFENDMDMATFIMKIENMAFNSLLAEQSRNKTEETEPNQVAFKVAEKKGKYNRNKHSCSNERRCFICKSTNHLAKSCTMNTNSKREMYCRTCKKSNHWEKDCFFRKKSSKKPEKKR</sequence>
<dbReference type="AlphaFoldDB" id="A0A8K0G6J0"/>
<dbReference type="InterPro" id="IPR036875">
    <property type="entry name" value="Znf_CCHC_sf"/>
</dbReference>
<protein>
    <recommendedName>
        <fullName evidence="1">CCHC-type domain-containing protein</fullName>
    </recommendedName>
</protein>
<proteinExistence type="predicted"/>
<dbReference type="InterPro" id="IPR001878">
    <property type="entry name" value="Znf_CCHC"/>
</dbReference>
<dbReference type="SMART" id="SM00343">
    <property type="entry name" value="ZnF_C2HC"/>
    <property type="match status" value="2"/>
</dbReference>
<dbReference type="GO" id="GO:0008270">
    <property type="term" value="F:zinc ion binding"/>
    <property type="evidence" value="ECO:0007669"/>
    <property type="project" value="InterPro"/>
</dbReference>
<dbReference type="SUPFAM" id="SSF57756">
    <property type="entry name" value="Retrovirus zinc finger-like domains"/>
    <property type="match status" value="1"/>
</dbReference>
<keyword evidence="3" id="KW-1185">Reference proteome</keyword>
<dbReference type="Gene3D" id="4.10.60.10">
    <property type="entry name" value="Zinc finger, CCHC-type"/>
    <property type="match status" value="1"/>
</dbReference>
<reference evidence="2" key="1">
    <citation type="submission" date="2019-08" db="EMBL/GenBank/DDBJ databases">
        <title>The genome of the North American firefly Photinus pyralis.</title>
        <authorList>
            <consortium name="Photinus pyralis genome working group"/>
            <person name="Fallon T.R."/>
            <person name="Sander Lower S.E."/>
            <person name="Weng J.-K."/>
        </authorList>
    </citation>
    <scope>NUCLEOTIDE SEQUENCE</scope>
    <source>
        <strain evidence="2">TRF0915ILg1</strain>
        <tissue evidence="2">Whole body</tissue>
    </source>
</reference>
<dbReference type="Proteomes" id="UP000801492">
    <property type="component" value="Unassembled WGS sequence"/>
</dbReference>
<feature type="domain" description="CCHC-type" evidence="1">
    <location>
        <begin position="204"/>
        <end position="220"/>
    </location>
</feature>
<name>A0A8K0G6J0_IGNLU</name>
<evidence type="ECO:0000313" key="3">
    <source>
        <dbReference type="Proteomes" id="UP000801492"/>
    </source>
</evidence>
<feature type="domain" description="CCHC-type" evidence="1">
    <location>
        <begin position="179"/>
        <end position="195"/>
    </location>
</feature>
<gene>
    <name evidence="2" type="ORF">ILUMI_12693</name>
</gene>
<dbReference type="Pfam" id="PF14223">
    <property type="entry name" value="Retrotran_gag_2"/>
    <property type="match status" value="1"/>
</dbReference>
<evidence type="ECO:0000259" key="1">
    <source>
        <dbReference type="SMART" id="SM00343"/>
    </source>
</evidence>
<dbReference type="GO" id="GO:0003676">
    <property type="term" value="F:nucleic acid binding"/>
    <property type="evidence" value="ECO:0007669"/>
    <property type="project" value="InterPro"/>
</dbReference>
<organism evidence="2 3">
    <name type="scientific">Ignelater luminosus</name>
    <name type="common">Cucubano</name>
    <name type="synonym">Pyrophorus luminosus</name>
    <dbReference type="NCBI Taxonomy" id="2038154"/>
    <lineage>
        <taxon>Eukaryota</taxon>
        <taxon>Metazoa</taxon>
        <taxon>Ecdysozoa</taxon>
        <taxon>Arthropoda</taxon>
        <taxon>Hexapoda</taxon>
        <taxon>Insecta</taxon>
        <taxon>Pterygota</taxon>
        <taxon>Neoptera</taxon>
        <taxon>Endopterygota</taxon>
        <taxon>Coleoptera</taxon>
        <taxon>Polyphaga</taxon>
        <taxon>Elateriformia</taxon>
        <taxon>Elateroidea</taxon>
        <taxon>Elateridae</taxon>
        <taxon>Agrypninae</taxon>
        <taxon>Pyrophorini</taxon>
        <taxon>Ignelater</taxon>
    </lineage>
</organism>
<evidence type="ECO:0000313" key="2">
    <source>
        <dbReference type="EMBL" id="KAF2893475.1"/>
    </source>
</evidence>
<accession>A0A8K0G6J0</accession>
<comment type="caution">
    <text evidence="2">The sequence shown here is derived from an EMBL/GenBank/DDBJ whole genome shotgun (WGS) entry which is preliminary data.</text>
</comment>
<dbReference type="OrthoDB" id="6760883at2759"/>
<dbReference type="Pfam" id="PF00098">
    <property type="entry name" value="zf-CCHC"/>
    <property type="match status" value="1"/>
</dbReference>
<dbReference type="EMBL" id="VTPC01007959">
    <property type="protein sequence ID" value="KAF2893475.1"/>
    <property type="molecule type" value="Genomic_DNA"/>
</dbReference>